<feature type="region of interest" description="Disordered" evidence="6">
    <location>
        <begin position="756"/>
        <end position="789"/>
    </location>
</feature>
<dbReference type="Gene3D" id="1.10.555.10">
    <property type="entry name" value="Rho GTPase activation protein"/>
    <property type="match status" value="1"/>
</dbReference>
<feature type="domain" description="Rho-GAP" evidence="8">
    <location>
        <begin position="362"/>
        <end position="548"/>
    </location>
</feature>
<dbReference type="Pfam" id="PF22286">
    <property type="entry name" value="RHG20_PH"/>
    <property type="match status" value="1"/>
</dbReference>
<dbReference type="SUPFAM" id="SSF54236">
    <property type="entry name" value="Ubiquitin-like"/>
    <property type="match status" value="1"/>
</dbReference>
<comment type="caution">
    <text evidence="9">The sequence shown here is derived from an EMBL/GenBank/DDBJ whole genome shotgun (WGS) entry which is preliminary data.</text>
</comment>
<dbReference type="InterPro" id="IPR008936">
    <property type="entry name" value="Rho_GTPase_activation_prot"/>
</dbReference>
<comment type="function">
    <text evidence="3">GTPase activator for the Rho-type GTPases by converting them to an inactive GDP-bound state.</text>
</comment>
<evidence type="ECO:0000313" key="10">
    <source>
        <dbReference type="Proteomes" id="UP000287033"/>
    </source>
</evidence>
<dbReference type="PANTHER" id="PTHR23179:SF36">
    <property type="entry name" value="RHO-GAP DOMAIN-CONTAINING PROTEIN"/>
    <property type="match status" value="1"/>
</dbReference>
<dbReference type="FunFam" id="1.10.555.10:FF:000025">
    <property type="entry name" value="Rho GTPase-activating protein 20"/>
    <property type="match status" value="1"/>
</dbReference>
<dbReference type="PROSITE" id="PS50200">
    <property type="entry name" value="RA"/>
    <property type="match status" value="1"/>
</dbReference>
<evidence type="ECO:0000313" key="9">
    <source>
        <dbReference type="EMBL" id="GCC29507.1"/>
    </source>
</evidence>
<evidence type="ECO:0000256" key="3">
    <source>
        <dbReference type="ARBA" id="ARBA00055252"/>
    </source>
</evidence>
<evidence type="ECO:0000259" key="7">
    <source>
        <dbReference type="PROSITE" id="PS50200"/>
    </source>
</evidence>
<dbReference type="FunFam" id="2.30.29.30:FF:000217">
    <property type="entry name" value="Rho GTPase activating protein 20"/>
    <property type="match status" value="1"/>
</dbReference>
<proteinExistence type="predicted"/>
<dbReference type="EMBL" id="BEZZ01000254">
    <property type="protein sequence ID" value="GCC29507.1"/>
    <property type="molecule type" value="Genomic_DNA"/>
</dbReference>
<name>A0A401SGH0_CHIPU</name>
<dbReference type="GO" id="GO:0035023">
    <property type="term" value="P:regulation of Rho protein signal transduction"/>
    <property type="evidence" value="ECO:0007669"/>
    <property type="project" value="InterPro"/>
</dbReference>
<evidence type="ECO:0000256" key="2">
    <source>
        <dbReference type="ARBA" id="ARBA00022553"/>
    </source>
</evidence>
<evidence type="ECO:0000256" key="6">
    <source>
        <dbReference type="SAM" id="MobiDB-lite"/>
    </source>
</evidence>
<reference evidence="9 10" key="1">
    <citation type="journal article" date="2018" name="Nat. Ecol. Evol.">
        <title>Shark genomes provide insights into elasmobranch evolution and the origin of vertebrates.</title>
        <authorList>
            <person name="Hara Y"/>
            <person name="Yamaguchi K"/>
            <person name="Onimaru K"/>
            <person name="Kadota M"/>
            <person name="Koyanagi M"/>
            <person name="Keeley SD"/>
            <person name="Tatsumi K"/>
            <person name="Tanaka K"/>
            <person name="Motone F"/>
            <person name="Kageyama Y"/>
            <person name="Nozu R"/>
            <person name="Adachi N"/>
            <person name="Nishimura O"/>
            <person name="Nakagawa R"/>
            <person name="Tanegashima C"/>
            <person name="Kiyatake I"/>
            <person name="Matsumoto R"/>
            <person name="Murakumo K"/>
            <person name="Nishida K"/>
            <person name="Terakita A"/>
            <person name="Kuratani S"/>
            <person name="Sato K"/>
            <person name="Hyodo S Kuraku.S."/>
        </authorList>
    </citation>
    <scope>NUCLEOTIDE SEQUENCE [LARGE SCALE GENOMIC DNA]</scope>
</reference>
<dbReference type="Pfam" id="PF00620">
    <property type="entry name" value="RhoGAP"/>
    <property type="match status" value="1"/>
</dbReference>
<evidence type="ECO:0000256" key="5">
    <source>
        <dbReference type="ARBA" id="ARBA00083374"/>
    </source>
</evidence>
<dbReference type="SUPFAM" id="SSF48350">
    <property type="entry name" value="GTPase activation domain, GAP"/>
    <property type="match status" value="1"/>
</dbReference>
<dbReference type="Gene3D" id="2.30.29.30">
    <property type="entry name" value="Pleckstrin-homology domain (PH domain)/Phosphotyrosine-binding domain (PTB)"/>
    <property type="match status" value="1"/>
</dbReference>
<feature type="region of interest" description="Disordered" evidence="6">
    <location>
        <begin position="986"/>
        <end position="1011"/>
    </location>
</feature>
<dbReference type="SMART" id="SM00324">
    <property type="entry name" value="RhoGAP"/>
    <property type="match status" value="1"/>
</dbReference>
<dbReference type="InterPro" id="IPR000198">
    <property type="entry name" value="RhoGAP_dom"/>
</dbReference>
<accession>A0A401SGH0</accession>
<dbReference type="InterPro" id="IPR047886">
    <property type="entry name" value="ARHGAP20-like_RhoGAP"/>
</dbReference>
<dbReference type="GO" id="GO:0007165">
    <property type="term" value="P:signal transduction"/>
    <property type="evidence" value="ECO:0007669"/>
    <property type="project" value="InterPro"/>
</dbReference>
<dbReference type="PROSITE" id="PS50238">
    <property type="entry name" value="RHOGAP"/>
    <property type="match status" value="1"/>
</dbReference>
<dbReference type="Proteomes" id="UP000287033">
    <property type="component" value="Unassembled WGS sequence"/>
</dbReference>
<evidence type="ECO:0000256" key="4">
    <source>
        <dbReference type="ARBA" id="ARBA00070254"/>
    </source>
</evidence>
<dbReference type="InterPro" id="IPR047887">
    <property type="entry name" value="ARHGAP20_PH"/>
</dbReference>
<dbReference type="InterPro" id="IPR011993">
    <property type="entry name" value="PH-like_dom_sf"/>
</dbReference>
<dbReference type="CDD" id="cd13319">
    <property type="entry name" value="PH_RARhoGAP"/>
    <property type="match status" value="1"/>
</dbReference>
<sequence>MTPLQNNGVQRKQKAESGSRMFKTSETEKRMKPAVERRRSAPTMAISKALSKSRTPSRDGLISPTSPDSKSLVRAFSSPTTAFIMDERVQLTTGLQTQERHLFLFSDVLVITKSKSSTNLKLKNQVRLCEMWTAFCTDEVCERKTTPENSFVIGWPTTNCVITFSSTETKEKWLSALQWQIKEMKQDEYPKKMSMKMLVMTMQSGASALTLMVGNTDTARKVIKMAAQQLNAKDRAYNYQLWVISGKEATPYPLIGHEQPFSVMMNCLRDYTAHMERSDITTRSQGSNRAILFEDLPKAKQCQFVLKPRPQPDIHVTRESTPKPLKKKKSLIDWALRRSSSNQSDSSLILDSPVTPRKLFGLSLPSICKNGTLPKPIMDMLVLLYHEGPSTKGIFRRSANAKICKELKEKLNSGNEVQMDKESVFVAAAVITDFLRNIPGSVLSSELYEKWMQGIENENEEEKIQSMKNLVEELPEANVLLLRHLFAVLHHIEKNSEENQMTAFNLALCIAPNMLWLPSPLGPEEESKCTRKVAILVQFMIENSYRIFGSGLNSLFGESGDVQRGNSEDSLDIGLLQPQYSSDDMDSELSDQKRQEVQNDQSSDSIFSTLNESGLHTAEGPKDIWNQQSLFSEEVPCKKILEKSDSGDLCEQLENESLYSCSSVSSLVAIQSIHSARDRCSSEPSVCLSHHLALSHEPVARQSSCDAAMSHGHIDYLQQLKRLQLESQRLLDDGKGPGSNKMRYNFWRSPQINSRLKQPNSHRMNLSTRSSLSSLSSPTTSPSESSLSSIDSAFSYSDSSVFGRNDTSHFGTSIKSQILSPCTSNRLTGTLFGTSPSSVVRCLDNLDWYSEETENKGDLDGESDGEDLAQMSMERMSHVKSQRANVSEKGIDCFTNVAYIGYDERGENSFQNDAKELNRETNKERRNRSIVPNATQCVSLPVEPSVEPSHSENVKRTKITFYMAPGKVFSIQNMDDQARQNLEVDNATQDNNSVYSVSPPSKGSTKQSGQTLKVHIPQTVFYGQDSPLVLQSVARRQTYDGSKASQKKVTPGDSLKRTPSMDSPSQSDTQLLDGSAQPIYSQQCSNNTSNKRHAIRFILPPSLKTTVKDYFLYNEAKHCFRDTKTVGSELIRRRQEWQSRRCTDSQLEDFENIIFTDESYV</sequence>
<feature type="region of interest" description="Disordered" evidence="6">
    <location>
        <begin position="1"/>
        <end position="72"/>
    </location>
</feature>
<dbReference type="PANTHER" id="PTHR23179">
    <property type="entry name" value="T-CELL ACTIVATION RHO GTPASE ACTIVATING PROTEIN-RELATED"/>
    <property type="match status" value="1"/>
</dbReference>
<feature type="region of interest" description="Disordered" evidence="6">
    <location>
        <begin position="1037"/>
        <end position="1072"/>
    </location>
</feature>
<dbReference type="OMA" id="ALLWHIN"/>
<dbReference type="InterPro" id="IPR000159">
    <property type="entry name" value="RA_dom"/>
</dbReference>
<gene>
    <name evidence="9" type="ORF">chiPu_0007949</name>
</gene>
<feature type="compositionally biased region" description="Basic and acidic residues" evidence="6">
    <location>
        <begin position="13"/>
        <end position="39"/>
    </location>
</feature>
<dbReference type="GO" id="GO:0005096">
    <property type="term" value="F:GTPase activator activity"/>
    <property type="evidence" value="ECO:0007669"/>
    <property type="project" value="UniProtKB-KW"/>
</dbReference>
<protein>
    <recommendedName>
        <fullName evidence="4">Rho GTPase-activating protein 20</fullName>
    </recommendedName>
    <alternativeName>
        <fullName evidence="5">Rho-type GTPase-activating protein 20</fullName>
    </alternativeName>
</protein>
<feature type="compositionally biased region" description="Low complexity" evidence="6">
    <location>
        <begin position="766"/>
        <end position="789"/>
    </location>
</feature>
<feature type="compositionally biased region" description="Polar residues" evidence="6">
    <location>
        <begin position="1039"/>
        <end position="1048"/>
    </location>
</feature>
<dbReference type="STRING" id="137246.A0A401SGH0"/>
<dbReference type="OrthoDB" id="9994905at2759"/>
<keyword evidence="10" id="KW-1185">Reference proteome</keyword>
<organism evidence="9 10">
    <name type="scientific">Chiloscyllium punctatum</name>
    <name type="common">Brownbanded bambooshark</name>
    <name type="synonym">Hemiscyllium punctatum</name>
    <dbReference type="NCBI Taxonomy" id="137246"/>
    <lineage>
        <taxon>Eukaryota</taxon>
        <taxon>Metazoa</taxon>
        <taxon>Chordata</taxon>
        <taxon>Craniata</taxon>
        <taxon>Vertebrata</taxon>
        <taxon>Chondrichthyes</taxon>
        <taxon>Elasmobranchii</taxon>
        <taxon>Galeomorphii</taxon>
        <taxon>Galeoidea</taxon>
        <taxon>Orectolobiformes</taxon>
        <taxon>Hemiscylliidae</taxon>
        <taxon>Chiloscyllium</taxon>
    </lineage>
</organism>
<feature type="domain" description="Ras-associating" evidence="7">
    <location>
        <begin position="210"/>
        <end position="311"/>
    </location>
</feature>
<feature type="compositionally biased region" description="Polar residues" evidence="6">
    <location>
        <begin position="1"/>
        <end position="10"/>
    </location>
</feature>
<dbReference type="SMART" id="SM00233">
    <property type="entry name" value="PH"/>
    <property type="match status" value="1"/>
</dbReference>
<evidence type="ECO:0000256" key="1">
    <source>
        <dbReference type="ARBA" id="ARBA00022468"/>
    </source>
</evidence>
<keyword evidence="2" id="KW-0597">Phosphoprotein</keyword>
<dbReference type="AlphaFoldDB" id="A0A401SGH0"/>
<feature type="compositionally biased region" description="Polar residues" evidence="6">
    <location>
        <begin position="1060"/>
        <end position="1072"/>
    </location>
</feature>
<evidence type="ECO:0000259" key="8">
    <source>
        <dbReference type="PROSITE" id="PS50238"/>
    </source>
</evidence>
<dbReference type="Pfam" id="PF00788">
    <property type="entry name" value="RA"/>
    <property type="match status" value="1"/>
</dbReference>
<keyword evidence="1" id="KW-0343">GTPase activation</keyword>
<dbReference type="InterPro" id="IPR001849">
    <property type="entry name" value="PH_domain"/>
</dbReference>
<feature type="compositionally biased region" description="Polar residues" evidence="6">
    <location>
        <begin position="756"/>
        <end position="765"/>
    </location>
</feature>
<dbReference type="SUPFAM" id="SSF50729">
    <property type="entry name" value="PH domain-like"/>
    <property type="match status" value="1"/>
</dbReference>
<dbReference type="InterPro" id="IPR029071">
    <property type="entry name" value="Ubiquitin-like_domsf"/>
</dbReference>
<dbReference type="CDD" id="cd04402">
    <property type="entry name" value="RhoGAP_ARHGAP20"/>
    <property type="match status" value="1"/>
</dbReference>